<dbReference type="Proteomes" id="UP000198287">
    <property type="component" value="Unassembled WGS sequence"/>
</dbReference>
<sequence>MESVNVTTRKSNCRQNTVSNTRPQLYDLSKVPRSEILSIKTKTAVDILRQRFPVSSRGKPPSGLHRWCRLPQTTDVPRYSRGRMGSSLIPREIPSFTLYNDRVLKSCYNPLHDPDCLNYFTLPQVRDMLESRGLITKAGNVLCSLAEMQQFHEYLMDISNSRINQFFMNQNCRDLYEFEQRKILTSPRKKQGTATKHIENKSSAPSAKMVAELRELALLKNRELKQVQLLEKGLERDMHLQLVILKCRDQEMERRRQLLLQQTIKDIAACVRKENNAIALNEKKQRRVIIQLYLISSVGPRRTVLYLWTIVKKYFYIWLNKTRERKAGRKNLDTRHQSAFIGQQGQPDPAAKAVMELEQELKKDGVANFFMNIMRIRGAFKLRPDDSVTSTSISMVSVEGSNASLIKPFSSGWKNAVKNKADKNNLDDSLSSQADVRNH</sequence>
<name>A0A226EXT4_FOLCA</name>
<proteinExistence type="predicted"/>
<dbReference type="OrthoDB" id="8197715at2759"/>
<comment type="caution">
    <text evidence="1">The sequence shown here is derived from an EMBL/GenBank/DDBJ whole genome shotgun (WGS) entry which is preliminary data.</text>
</comment>
<accession>A0A226EXT4</accession>
<keyword evidence="2" id="KW-1185">Reference proteome</keyword>
<evidence type="ECO:0000313" key="2">
    <source>
        <dbReference type="Proteomes" id="UP000198287"/>
    </source>
</evidence>
<dbReference type="AlphaFoldDB" id="A0A226EXT4"/>
<protein>
    <submittedName>
        <fullName evidence="1">Fibrous sheath-interacting protein 2</fullName>
    </submittedName>
</protein>
<reference evidence="1 2" key="1">
    <citation type="submission" date="2015-12" db="EMBL/GenBank/DDBJ databases">
        <title>The genome of Folsomia candida.</title>
        <authorList>
            <person name="Faddeeva A."/>
            <person name="Derks M.F."/>
            <person name="Anvar Y."/>
            <person name="Smit S."/>
            <person name="Van Straalen N."/>
            <person name="Roelofs D."/>
        </authorList>
    </citation>
    <scope>NUCLEOTIDE SEQUENCE [LARGE SCALE GENOMIC DNA]</scope>
    <source>
        <strain evidence="1 2">VU population</strain>
        <tissue evidence="1">Whole body</tissue>
    </source>
</reference>
<gene>
    <name evidence="1" type="ORF">Fcan01_03083</name>
</gene>
<organism evidence="1 2">
    <name type="scientific">Folsomia candida</name>
    <name type="common">Springtail</name>
    <dbReference type="NCBI Taxonomy" id="158441"/>
    <lineage>
        <taxon>Eukaryota</taxon>
        <taxon>Metazoa</taxon>
        <taxon>Ecdysozoa</taxon>
        <taxon>Arthropoda</taxon>
        <taxon>Hexapoda</taxon>
        <taxon>Collembola</taxon>
        <taxon>Entomobryomorpha</taxon>
        <taxon>Isotomoidea</taxon>
        <taxon>Isotomidae</taxon>
        <taxon>Proisotominae</taxon>
        <taxon>Folsomia</taxon>
    </lineage>
</organism>
<evidence type="ECO:0000313" key="1">
    <source>
        <dbReference type="EMBL" id="OXA61884.1"/>
    </source>
</evidence>
<dbReference type="EMBL" id="LNIX01000001">
    <property type="protein sequence ID" value="OXA61884.1"/>
    <property type="molecule type" value="Genomic_DNA"/>
</dbReference>